<sequence length="384" mass="43358">MLSRRPARATSGGAQAYDGGEGGSVAVDIGSGPEDVLRAAERAHLLHEDDSGSNVTSKFASIAGLRGASGRDWQSKLARALRWIALALLAIAVLNTLYLTGAWLFFTSPCDVALRTQVQLAREPRKGLAPSTPSSAARGVPKIIHQQWKNEIVPEGDFTKYHNLWKTYFPEPEYTHMLWTDESGRALIATDFPWFLEAYDNFYMNIQRADAVRYFVLYKYGGIYADLDYEPFTNFWEHIPQDRVSLIESPYKINEQVQNSLMAGPKGDPFWNVTFSIMYERRKSHKVLSSTGPSMVDEAMRRAPDTTWYHMLPCENFHRIPLGEAGKNAPGLSRFARALMAYSPLVKTCGDWHRKDDCQFGLHHNAVSYMSNMGDGMFEFLFNF</sequence>
<dbReference type="PANTHER" id="PTHR32385">
    <property type="entry name" value="MANNOSYL PHOSPHORYLINOSITOL CERAMIDE SYNTHASE"/>
    <property type="match status" value="1"/>
</dbReference>
<evidence type="ECO:0000256" key="2">
    <source>
        <dbReference type="SAM" id="Phobius"/>
    </source>
</evidence>
<keyword evidence="3" id="KW-0328">Glycosyltransferase</keyword>
<dbReference type="InParanoid" id="A0A2R5G557"/>
<keyword evidence="1 3" id="KW-0808">Transferase</keyword>
<keyword evidence="2" id="KW-1133">Transmembrane helix</keyword>
<dbReference type="InterPro" id="IPR007577">
    <property type="entry name" value="GlycoTrfase_DXD_sugar-bd_CS"/>
</dbReference>
<dbReference type="Proteomes" id="UP000241890">
    <property type="component" value="Unassembled WGS sequence"/>
</dbReference>
<accession>A0A2R5G557</accession>
<dbReference type="GO" id="GO:0000030">
    <property type="term" value="F:mannosyltransferase activity"/>
    <property type="evidence" value="ECO:0007669"/>
    <property type="project" value="TreeGrafter"/>
</dbReference>
<dbReference type="InterPro" id="IPR051706">
    <property type="entry name" value="Glycosyltransferase_domain"/>
</dbReference>
<dbReference type="OrthoDB" id="3647at2759"/>
<organism evidence="3 4">
    <name type="scientific">Hondaea fermentalgiana</name>
    <dbReference type="NCBI Taxonomy" id="2315210"/>
    <lineage>
        <taxon>Eukaryota</taxon>
        <taxon>Sar</taxon>
        <taxon>Stramenopiles</taxon>
        <taxon>Bigyra</taxon>
        <taxon>Labyrinthulomycetes</taxon>
        <taxon>Thraustochytrida</taxon>
        <taxon>Thraustochytriidae</taxon>
        <taxon>Hondaea</taxon>
    </lineage>
</organism>
<keyword evidence="2" id="KW-0812">Transmembrane</keyword>
<keyword evidence="4" id="KW-1185">Reference proteome</keyword>
<evidence type="ECO:0000313" key="3">
    <source>
        <dbReference type="EMBL" id="GBG26110.1"/>
    </source>
</evidence>
<keyword evidence="2" id="KW-0472">Membrane</keyword>
<feature type="transmembrane region" description="Helical" evidence="2">
    <location>
        <begin position="83"/>
        <end position="106"/>
    </location>
</feature>
<name>A0A2R5G557_9STRA</name>
<protein>
    <submittedName>
        <fullName evidence="3">Inositol phosphoceramide mannosyltransferase 1</fullName>
    </submittedName>
</protein>
<dbReference type="AlphaFoldDB" id="A0A2R5G557"/>
<evidence type="ECO:0000256" key="1">
    <source>
        <dbReference type="ARBA" id="ARBA00022679"/>
    </source>
</evidence>
<evidence type="ECO:0000313" key="4">
    <source>
        <dbReference type="Proteomes" id="UP000241890"/>
    </source>
</evidence>
<dbReference type="InterPro" id="IPR029044">
    <property type="entry name" value="Nucleotide-diphossugar_trans"/>
</dbReference>
<comment type="caution">
    <text evidence="3">The sequence shown here is derived from an EMBL/GenBank/DDBJ whole genome shotgun (WGS) entry which is preliminary data.</text>
</comment>
<dbReference type="SUPFAM" id="SSF53448">
    <property type="entry name" value="Nucleotide-diphospho-sugar transferases"/>
    <property type="match status" value="1"/>
</dbReference>
<dbReference type="GO" id="GO:0016020">
    <property type="term" value="C:membrane"/>
    <property type="evidence" value="ECO:0007669"/>
    <property type="project" value="GOC"/>
</dbReference>
<proteinExistence type="predicted"/>
<dbReference type="PANTHER" id="PTHR32385:SF15">
    <property type="entry name" value="INOSITOL PHOSPHOCERAMIDE MANNOSYLTRANSFERASE 1"/>
    <property type="match status" value="1"/>
</dbReference>
<reference evidence="3 4" key="1">
    <citation type="submission" date="2017-12" db="EMBL/GenBank/DDBJ databases">
        <title>Sequencing, de novo assembly and annotation of complete genome of a new Thraustochytrid species, strain FCC1311.</title>
        <authorList>
            <person name="Sedici K."/>
            <person name="Godart F."/>
            <person name="Aiese Cigliano R."/>
            <person name="Sanseverino W."/>
            <person name="Barakat M."/>
            <person name="Ortet P."/>
            <person name="Marechal E."/>
            <person name="Cagnac O."/>
            <person name="Amato A."/>
        </authorList>
    </citation>
    <scope>NUCLEOTIDE SEQUENCE [LARGE SCALE GENOMIC DNA]</scope>
</reference>
<gene>
    <name evidence="3" type="ORF">FCC1311_023302</name>
</gene>
<dbReference type="Pfam" id="PF04488">
    <property type="entry name" value="Gly_transf_sug"/>
    <property type="match status" value="1"/>
</dbReference>
<dbReference type="Gene3D" id="3.90.550.20">
    <property type="match status" value="1"/>
</dbReference>
<dbReference type="EMBL" id="BEYU01000019">
    <property type="protein sequence ID" value="GBG26110.1"/>
    <property type="molecule type" value="Genomic_DNA"/>
</dbReference>
<dbReference type="GO" id="GO:0051999">
    <property type="term" value="P:mannosyl-inositol phosphorylceramide biosynthetic process"/>
    <property type="evidence" value="ECO:0007669"/>
    <property type="project" value="TreeGrafter"/>
</dbReference>